<evidence type="ECO:0000259" key="17">
    <source>
        <dbReference type="Pfam" id="PF02744"/>
    </source>
</evidence>
<evidence type="ECO:0000256" key="7">
    <source>
        <dbReference type="ARBA" id="ARBA00022695"/>
    </source>
</evidence>
<comment type="catalytic activity">
    <reaction evidence="1 15">
        <text>alpha-D-galactose 1-phosphate + UDP-alpha-D-glucose = alpha-D-glucose 1-phosphate + UDP-alpha-D-galactose</text>
        <dbReference type="Rhea" id="RHEA:13989"/>
        <dbReference type="ChEBI" id="CHEBI:58336"/>
        <dbReference type="ChEBI" id="CHEBI:58601"/>
        <dbReference type="ChEBI" id="CHEBI:58885"/>
        <dbReference type="ChEBI" id="CHEBI:66914"/>
        <dbReference type="EC" id="2.7.7.12"/>
    </reaction>
</comment>
<evidence type="ECO:0000256" key="4">
    <source>
        <dbReference type="ARBA" id="ARBA00012384"/>
    </source>
</evidence>
<keyword evidence="7 15" id="KW-0548">Nucleotidyltransferase</keyword>
<keyword evidence="10 15" id="KW-0299">Galactose metabolism</keyword>
<dbReference type="InterPro" id="IPR005850">
    <property type="entry name" value="GalP_Utransf_C"/>
</dbReference>
<evidence type="ECO:0000256" key="5">
    <source>
        <dbReference type="ARBA" id="ARBA00016340"/>
    </source>
</evidence>
<feature type="binding site" evidence="14">
    <location>
        <position position="64"/>
    </location>
    <ligand>
        <name>Zn(2+)</name>
        <dbReference type="ChEBI" id="CHEBI:29105"/>
    </ligand>
</feature>
<evidence type="ECO:0000256" key="8">
    <source>
        <dbReference type="ARBA" id="ARBA00022723"/>
    </source>
</evidence>
<keyword evidence="9 14" id="KW-0862">Zinc</keyword>
<feature type="domain" description="Galactose-1-phosphate uridyl transferase C-terminal" evidence="17">
    <location>
        <begin position="192"/>
        <end position="360"/>
    </location>
</feature>
<dbReference type="GO" id="GO:0008270">
    <property type="term" value="F:zinc ion binding"/>
    <property type="evidence" value="ECO:0007669"/>
    <property type="project" value="InterPro"/>
</dbReference>
<evidence type="ECO:0000256" key="1">
    <source>
        <dbReference type="ARBA" id="ARBA00001107"/>
    </source>
</evidence>
<organism evidence="18 19">
    <name type="scientific">Vibrio gazogenes DSM 21264 = NBRC 103151</name>
    <dbReference type="NCBI Taxonomy" id="1123492"/>
    <lineage>
        <taxon>Bacteria</taxon>
        <taxon>Pseudomonadati</taxon>
        <taxon>Pseudomonadota</taxon>
        <taxon>Gammaproteobacteria</taxon>
        <taxon>Vibrionales</taxon>
        <taxon>Vibrionaceae</taxon>
        <taxon>Vibrio</taxon>
    </lineage>
</organism>
<dbReference type="InterPro" id="IPR019779">
    <property type="entry name" value="GalP_UDPtransf1_His-AS"/>
</dbReference>
<evidence type="ECO:0000256" key="14">
    <source>
        <dbReference type="PIRSR" id="PIRSR000808-3"/>
    </source>
</evidence>
<sequence>MLRVEYKMSNVEFNPVDHPHRRYNPLTGQWVLVSPHRAKRPWSGADEQPAMDQLPSYDETCFLCPTNTRISGDVNPDYQGTYVFDNDFAALMVDSPDAPESDSPLFKTQGVRGLSRVICFSPDHSKTLPELPVDSIRSVIDTWNEQIEALGKDYIWVQAFENKGESMGCSQPHPHGQIWANSFLPNEIARKDHHQRAYYQTHGSNLLVDYVQAELQDGSRTVVETEHWLALVPYWAAWPFETMLLPKTHIRRMSELSDEQRDDLAVAIKKLTSRYDNLFQCAFPYSMGWHYAPFFTEADAEGESIEHWQLHAVFYPPLLRSASVRKFMVGYEMLAEAQRDLTAEQAAQRLRDLSDVHYKAQ</sequence>
<dbReference type="Pfam" id="PF02744">
    <property type="entry name" value="GalP_UDP_tr_C"/>
    <property type="match status" value="1"/>
</dbReference>
<evidence type="ECO:0000256" key="13">
    <source>
        <dbReference type="PIRSR" id="PIRSR000808-1"/>
    </source>
</evidence>
<dbReference type="PANTHER" id="PTHR11943">
    <property type="entry name" value="GALACTOSE-1-PHOSPHATE URIDYLYLTRANSFERASE"/>
    <property type="match status" value="1"/>
</dbReference>
<evidence type="ECO:0000313" key="19">
    <source>
        <dbReference type="Proteomes" id="UP000184159"/>
    </source>
</evidence>
<dbReference type="InterPro" id="IPR036265">
    <property type="entry name" value="HIT-like_sf"/>
</dbReference>
<comment type="cofactor">
    <cofactor evidence="14">
        <name>Zn(2+)</name>
        <dbReference type="ChEBI" id="CHEBI:29105"/>
    </cofactor>
    <text evidence="14">Binds 1 zinc ion per subunit.</text>
</comment>
<feature type="binding site" evidence="14">
    <location>
        <position position="173"/>
    </location>
    <ligand>
        <name>Zn(2+)</name>
        <dbReference type="ChEBI" id="CHEBI:29105"/>
    </ligand>
</feature>
<name>A0A1M4ZF42_VIBGA</name>
<accession>A0A1M4ZF42</accession>
<dbReference type="NCBIfam" id="NF008724">
    <property type="entry name" value="PRK11720.1"/>
    <property type="match status" value="1"/>
</dbReference>
<evidence type="ECO:0000256" key="2">
    <source>
        <dbReference type="ARBA" id="ARBA00004947"/>
    </source>
</evidence>
<dbReference type="EC" id="2.7.7.12" evidence="4 12"/>
<evidence type="ECO:0000256" key="3">
    <source>
        <dbReference type="ARBA" id="ARBA00010951"/>
    </source>
</evidence>
<keyword evidence="6 15" id="KW-0808">Transferase</keyword>
<feature type="binding site" evidence="14">
    <location>
        <position position="61"/>
    </location>
    <ligand>
        <name>Zn(2+)</name>
        <dbReference type="ChEBI" id="CHEBI:29105"/>
    </ligand>
</feature>
<dbReference type="CDD" id="cd00608">
    <property type="entry name" value="GalT"/>
    <property type="match status" value="1"/>
</dbReference>
<dbReference type="GO" id="GO:0033499">
    <property type="term" value="P:galactose catabolic process via UDP-galactose, Leloir pathway"/>
    <property type="evidence" value="ECO:0007669"/>
    <property type="project" value="TreeGrafter"/>
</dbReference>
<dbReference type="SUPFAM" id="SSF54197">
    <property type="entry name" value="HIT-like"/>
    <property type="match status" value="2"/>
</dbReference>
<evidence type="ECO:0000256" key="15">
    <source>
        <dbReference type="RuleBase" id="RU000506"/>
    </source>
</evidence>
<keyword evidence="11 15" id="KW-0119">Carbohydrate metabolism</keyword>
<dbReference type="PROSITE" id="PS00117">
    <property type="entry name" value="GAL_P_UDP_TRANSF_I"/>
    <property type="match status" value="1"/>
</dbReference>
<keyword evidence="19" id="KW-1185">Reference proteome</keyword>
<evidence type="ECO:0000256" key="9">
    <source>
        <dbReference type="ARBA" id="ARBA00022833"/>
    </source>
</evidence>
<dbReference type="FunFam" id="3.30.428.10:FF:000002">
    <property type="entry name" value="Galactose-1-phosphate uridylyltransferase"/>
    <property type="match status" value="1"/>
</dbReference>
<comment type="similarity">
    <text evidence="3 15">Belongs to the galactose-1-phosphate uridylyltransferase type 1 family.</text>
</comment>
<dbReference type="UniPathway" id="UPA00214"/>
<dbReference type="PANTHER" id="PTHR11943:SF1">
    <property type="entry name" value="GALACTOSE-1-PHOSPHATE URIDYLYLTRANSFERASE"/>
    <property type="match status" value="1"/>
</dbReference>
<feature type="domain" description="Galactose-1-phosphate uridyl transferase N-terminal" evidence="16">
    <location>
        <begin position="13"/>
        <end position="185"/>
    </location>
</feature>
<dbReference type="Gene3D" id="3.30.428.10">
    <property type="entry name" value="HIT-like"/>
    <property type="match status" value="2"/>
</dbReference>
<evidence type="ECO:0000256" key="12">
    <source>
        <dbReference type="NCBIfam" id="TIGR00209"/>
    </source>
</evidence>
<dbReference type="PIRSF" id="PIRSF000808">
    <property type="entry name" value="GalT"/>
    <property type="match status" value="1"/>
</dbReference>
<protein>
    <recommendedName>
        <fullName evidence="5 12">Galactose-1-phosphate uridylyltransferase</fullName>
        <ecNumber evidence="4 12">2.7.7.12</ecNumber>
    </recommendedName>
</protein>
<comment type="pathway">
    <text evidence="2 15">Carbohydrate metabolism; galactose metabolism.</text>
</comment>
<dbReference type="FunFam" id="3.30.428.10:FF:000001">
    <property type="entry name" value="Galactose-1-phosphate uridylyltransferase"/>
    <property type="match status" value="1"/>
</dbReference>
<feature type="binding site" evidence="14">
    <location>
        <position position="124"/>
    </location>
    <ligand>
        <name>Zn(2+)</name>
        <dbReference type="ChEBI" id="CHEBI:29105"/>
    </ligand>
</feature>
<dbReference type="Pfam" id="PF01087">
    <property type="entry name" value="GalP_UDP_transf"/>
    <property type="match status" value="1"/>
</dbReference>
<reference evidence="19" key="1">
    <citation type="submission" date="2016-11" db="EMBL/GenBank/DDBJ databases">
        <authorList>
            <person name="Varghese N."/>
            <person name="Submissions S."/>
        </authorList>
    </citation>
    <scope>NUCLEOTIDE SEQUENCE [LARGE SCALE GENOMIC DNA]</scope>
    <source>
        <strain evidence="19">DSM 21264</strain>
    </source>
</reference>
<dbReference type="NCBIfam" id="TIGR00209">
    <property type="entry name" value="galT_1"/>
    <property type="match status" value="1"/>
</dbReference>
<dbReference type="GO" id="GO:0005737">
    <property type="term" value="C:cytoplasm"/>
    <property type="evidence" value="ECO:0007669"/>
    <property type="project" value="TreeGrafter"/>
</dbReference>
<evidence type="ECO:0000259" key="16">
    <source>
        <dbReference type="Pfam" id="PF01087"/>
    </source>
</evidence>
<dbReference type="InterPro" id="IPR005849">
    <property type="entry name" value="GalP_Utransf_N"/>
</dbReference>
<dbReference type="AlphaFoldDB" id="A0A1M4ZF42"/>
<evidence type="ECO:0000313" key="18">
    <source>
        <dbReference type="EMBL" id="SHF16412.1"/>
    </source>
</evidence>
<proteinExistence type="inferred from homology"/>
<evidence type="ECO:0000256" key="11">
    <source>
        <dbReference type="ARBA" id="ARBA00023277"/>
    </source>
</evidence>
<evidence type="ECO:0000256" key="6">
    <source>
        <dbReference type="ARBA" id="ARBA00022679"/>
    </source>
</evidence>
<evidence type="ECO:0000256" key="10">
    <source>
        <dbReference type="ARBA" id="ARBA00023144"/>
    </source>
</evidence>
<dbReference type="EMBL" id="FQUH01000006">
    <property type="protein sequence ID" value="SHF16412.1"/>
    <property type="molecule type" value="Genomic_DNA"/>
</dbReference>
<dbReference type="Proteomes" id="UP000184159">
    <property type="component" value="Unassembled WGS sequence"/>
</dbReference>
<feature type="active site" description="Tele-UMP-histidine intermediate" evidence="13">
    <location>
        <position position="175"/>
    </location>
</feature>
<gene>
    <name evidence="18" type="ORF">SAMN02745781_01582</name>
</gene>
<keyword evidence="8 14" id="KW-0479">Metal-binding</keyword>
<dbReference type="GO" id="GO:0008108">
    <property type="term" value="F:UDP-glucose:hexose-1-phosphate uridylyltransferase activity"/>
    <property type="evidence" value="ECO:0007669"/>
    <property type="project" value="UniProtKB-UniRule"/>
</dbReference>
<dbReference type="InterPro" id="IPR001937">
    <property type="entry name" value="GalP_UDPtransf1"/>
</dbReference>